<dbReference type="EMBL" id="KU377538">
    <property type="protein sequence ID" value="ANS70961.1"/>
    <property type="molecule type" value="Genomic_DNA"/>
</dbReference>
<protein>
    <submittedName>
        <fullName evidence="1">Uncharacterized protein</fullName>
    </submittedName>
</protein>
<proteinExistence type="predicted"/>
<accession>A0A1B1MQU0</accession>
<reference evidence="1" key="1">
    <citation type="journal article" date="2016" name="J. Invertebr. Pathol.">
        <title>An alphabaculovirus isolated from dead Lymantria dispar larvae shows high genetic similarity to baculovirus previously isolated from Lymantria monacha - An example of adaptation to a new host.</title>
        <authorList>
            <person name="Rabalski L."/>
            <person name="Krejmer-Rabalska M."/>
            <person name="Skrzecz I."/>
            <person name="Wasag B."/>
            <person name="Szewczyk B."/>
        </authorList>
    </citation>
    <scope>NUCLEOTIDE SEQUENCE</scope>
    <source>
        <strain evidence="1">BNP</strain>
    </source>
</reference>
<organismHost>
    <name type="scientific">Lepidoptera</name>
    <name type="common">moths &amp; butterflies</name>
    <dbReference type="NCBI Taxonomy" id="7088"/>
</organismHost>
<sequence>MIRSYISRGILLSCNVVTRSGQLIFYKHKNVFEYDVVEMPFDALAPPPASFILLVMVAVCW</sequence>
<evidence type="ECO:0000313" key="1">
    <source>
        <dbReference type="EMBL" id="ANS70961.1"/>
    </source>
</evidence>
<name>A0A1B1MQU0_NPVLD</name>
<organism evidence="1">
    <name type="scientific">Lymantria dispar multicapsid nuclear polyhedrosis virus</name>
    <name type="common">LdMNPV</name>
    <dbReference type="NCBI Taxonomy" id="10449"/>
    <lineage>
        <taxon>Viruses</taxon>
        <taxon>Viruses incertae sedis</taxon>
        <taxon>Naldaviricetes</taxon>
        <taxon>Lefavirales</taxon>
        <taxon>Baculoviridae</taxon>
        <taxon>Alphabaculovirus</taxon>
        <taxon>Alphabaculovirus lydisparis</taxon>
    </lineage>
</organism>